<keyword evidence="2" id="KW-1185">Reference proteome</keyword>
<dbReference type="Proteomes" id="UP001596047">
    <property type="component" value="Unassembled WGS sequence"/>
</dbReference>
<name>A0ABW0VQR8_9BACL</name>
<sequence>MQPITAKELEYVVDSISNEDLLIKQCAVVAASASNQAIKQVCGQMLQTHQQHAHMLQQALLHHQQLAPTQPAN</sequence>
<protein>
    <recommendedName>
        <fullName evidence="3">Spore coat protein</fullName>
    </recommendedName>
</protein>
<comment type="caution">
    <text evidence="1">The sequence shown here is derived from an EMBL/GenBank/DDBJ whole genome shotgun (WGS) entry which is preliminary data.</text>
</comment>
<dbReference type="RefSeq" id="WP_379186586.1">
    <property type="nucleotide sequence ID" value="NZ_JBHSOW010000015.1"/>
</dbReference>
<dbReference type="EMBL" id="JBHSOW010000015">
    <property type="protein sequence ID" value="MFC5648126.1"/>
    <property type="molecule type" value="Genomic_DNA"/>
</dbReference>
<evidence type="ECO:0000313" key="1">
    <source>
        <dbReference type="EMBL" id="MFC5648126.1"/>
    </source>
</evidence>
<reference evidence="2" key="1">
    <citation type="journal article" date="2019" name="Int. J. Syst. Evol. Microbiol.">
        <title>The Global Catalogue of Microorganisms (GCM) 10K type strain sequencing project: providing services to taxonomists for standard genome sequencing and annotation.</title>
        <authorList>
            <consortium name="The Broad Institute Genomics Platform"/>
            <consortium name="The Broad Institute Genome Sequencing Center for Infectious Disease"/>
            <person name="Wu L."/>
            <person name="Ma J."/>
        </authorList>
    </citation>
    <scope>NUCLEOTIDE SEQUENCE [LARGE SCALE GENOMIC DNA]</scope>
    <source>
        <strain evidence="2">CGMCC 1.3240</strain>
    </source>
</reference>
<evidence type="ECO:0008006" key="3">
    <source>
        <dbReference type="Google" id="ProtNLM"/>
    </source>
</evidence>
<gene>
    <name evidence="1" type="ORF">ACFPYJ_03155</name>
</gene>
<organism evidence="1 2">
    <name type="scientific">Paenibacillus solisilvae</name>
    <dbReference type="NCBI Taxonomy" id="2486751"/>
    <lineage>
        <taxon>Bacteria</taxon>
        <taxon>Bacillati</taxon>
        <taxon>Bacillota</taxon>
        <taxon>Bacilli</taxon>
        <taxon>Bacillales</taxon>
        <taxon>Paenibacillaceae</taxon>
        <taxon>Paenibacillus</taxon>
    </lineage>
</organism>
<proteinExistence type="predicted"/>
<accession>A0ABW0VQR8</accession>
<evidence type="ECO:0000313" key="2">
    <source>
        <dbReference type="Proteomes" id="UP001596047"/>
    </source>
</evidence>